<dbReference type="InParanoid" id="A0A078AR14"/>
<dbReference type="AlphaFoldDB" id="A0A078AR14"/>
<dbReference type="OrthoDB" id="326062at2759"/>
<feature type="compositionally biased region" description="Low complexity" evidence="1">
    <location>
        <begin position="438"/>
        <end position="459"/>
    </location>
</feature>
<protein>
    <submittedName>
        <fullName evidence="2">Uncharacterized protein</fullName>
    </submittedName>
</protein>
<dbReference type="EMBL" id="CCKQ01013043">
    <property type="protein sequence ID" value="CDW84664.1"/>
    <property type="molecule type" value="Genomic_DNA"/>
</dbReference>
<dbReference type="Proteomes" id="UP000039865">
    <property type="component" value="Unassembled WGS sequence"/>
</dbReference>
<name>A0A078AR14_STYLE</name>
<organism evidence="2 3">
    <name type="scientific">Stylonychia lemnae</name>
    <name type="common">Ciliate</name>
    <dbReference type="NCBI Taxonomy" id="5949"/>
    <lineage>
        <taxon>Eukaryota</taxon>
        <taxon>Sar</taxon>
        <taxon>Alveolata</taxon>
        <taxon>Ciliophora</taxon>
        <taxon>Intramacronucleata</taxon>
        <taxon>Spirotrichea</taxon>
        <taxon>Stichotrichia</taxon>
        <taxon>Sporadotrichida</taxon>
        <taxon>Oxytrichidae</taxon>
        <taxon>Stylonychinae</taxon>
        <taxon>Stylonychia</taxon>
    </lineage>
</organism>
<accession>A0A078AR14</accession>
<gene>
    <name evidence="2" type="primary">Contig10349.g11041</name>
    <name evidence="2" type="ORF">STYLEM_13730</name>
</gene>
<keyword evidence="3" id="KW-1185">Reference proteome</keyword>
<evidence type="ECO:0000256" key="1">
    <source>
        <dbReference type="SAM" id="MobiDB-lite"/>
    </source>
</evidence>
<evidence type="ECO:0000313" key="2">
    <source>
        <dbReference type="EMBL" id="CDW84664.1"/>
    </source>
</evidence>
<evidence type="ECO:0000313" key="3">
    <source>
        <dbReference type="Proteomes" id="UP000039865"/>
    </source>
</evidence>
<proteinExistence type="predicted"/>
<feature type="region of interest" description="Disordered" evidence="1">
    <location>
        <begin position="436"/>
        <end position="459"/>
    </location>
</feature>
<reference evidence="2 3" key="1">
    <citation type="submission" date="2014-06" db="EMBL/GenBank/DDBJ databases">
        <authorList>
            <person name="Swart Estienne"/>
        </authorList>
    </citation>
    <scope>NUCLEOTIDE SEQUENCE [LARGE SCALE GENOMIC DNA]</scope>
    <source>
        <strain evidence="2 3">130c</strain>
    </source>
</reference>
<sequence length="459" mass="53132">MVSQFSQGIIQTGMRGQTITAQPFGYYQVQVPQKLYISPTVISDKDVKRNMEKLNKNLQECGIKPIENKNISTITQYSQVLKDSSNSESTLNNIIEIHPGENSIRLPTTLKSMIESSHQYQMELDLPNPSLTTTTNNHQSNNLIGIQECNLQKETKMSPQMELKNHVGKTKNINELKELRSDVLYKTIMRDMRKFYTRKFNEDSQYIRKKRNKGTKYFVCCLESFLVHSFPELAALQESLKLSGAESDLNLNEMIQFLGCLLYPKDMMTTNKMKLGLSRYNGENSINMEDGSQSCFQWKKKFQTIHSYLYQFSLERLSSLIDLFQFAFLFCNYFQEAIVPTNRFQNKSQHQINQVAYVQTCNQLLDLCQKTLHNSLKFLSKEKESQLINEKLMTFINIQPKKYVYLNDIPQNQYDNIPGKIILPRKLKKCLHIQQAESNGSKKSSLSKKNSLASQESEV</sequence>